<dbReference type="InterPro" id="IPR004103">
    <property type="entry name" value="Lyase_8_C"/>
</dbReference>
<dbReference type="SUPFAM" id="SSF74650">
    <property type="entry name" value="Galactose mutarotase-like"/>
    <property type="match status" value="1"/>
</dbReference>
<dbReference type="Pfam" id="PF02278">
    <property type="entry name" value="Lyase_8"/>
    <property type="match status" value="1"/>
</dbReference>
<organism evidence="10 11">
    <name type="scientific">Blautia hansenii DSM 20583</name>
    <dbReference type="NCBI Taxonomy" id="537007"/>
    <lineage>
        <taxon>Bacteria</taxon>
        <taxon>Bacillati</taxon>
        <taxon>Bacillota</taxon>
        <taxon>Clostridia</taxon>
        <taxon>Lachnospirales</taxon>
        <taxon>Lachnospiraceae</taxon>
        <taxon>Blautia</taxon>
    </lineage>
</organism>
<feature type="active site" evidence="4">
    <location>
        <position position="455"/>
    </location>
</feature>
<evidence type="ECO:0000259" key="7">
    <source>
        <dbReference type="Pfam" id="PF02278"/>
    </source>
</evidence>
<dbReference type="KEGG" id="bhan:CGC63_14875"/>
<dbReference type="InterPro" id="IPR003159">
    <property type="entry name" value="Lyase_8_central_dom"/>
</dbReference>
<evidence type="ECO:0000313" key="10">
    <source>
        <dbReference type="EMBL" id="EEX21244.1"/>
    </source>
</evidence>
<protein>
    <submittedName>
        <fullName evidence="10">Sortase B cell surface sorting signal</fullName>
    </submittedName>
</protein>
<dbReference type="Proteomes" id="UP000003755">
    <property type="component" value="Unassembled WGS sequence"/>
</dbReference>
<keyword evidence="6" id="KW-0812">Transmembrane</keyword>
<accession>C9L998</accession>
<dbReference type="InterPro" id="IPR011013">
    <property type="entry name" value="Gal_mutarotase_sf_dom"/>
</dbReference>
<evidence type="ECO:0000259" key="9">
    <source>
        <dbReference type="Pfam" id="PF08124"/>
    </source>
</evidence>
<dbReference type="InterPro" id="IPR011071">
    <property type="entry name" value="Lyase_8-like_C"/>
</dbReference>
<dbReference type="eggNOG" id="COG5492">
    <property type="taxonomic scope" value="Bacteria"/>
</dbReference>
<dbReference type="PANTHER" id="PTHR38481:SF1">
    <property type="entry name" value="HYALURONATE LYASE"/>
    <property type="match status" value="1"/>
</dbReference>
<dbReference type="STRING" id="537007.BLAHAN_05980"/>
<dbReference type="GO" id="GO:0005975">
    <property type="term" value="P:carbohydrate metabolic process"/>
    <property type="evidence" value="ECO:0007669"/>
    <property type="project" value="InterPro"/>
</dbReference>
<feature type="transmembrane region" description="Helical" evidence="6">
    <location>
        <begin position="1180"/>
        <end position="1197"/>
    </location>
</feature>
<name>C9L998_BLAHA</name>
<keyword evidence="6" id="KW-0472">Membrane</keyword>
<feature type="active site" evidence="4">
    <location>
        <position position="509"/>
    </location>
</feature>
<feature type="domain" description="Polysaccharide lyase family 8 central" evidence="7">
    <location>
        <begin position="591"/>
        <end position="882"/>
    </location>
</feature>
<keyword evidence="6" id="KW-1133">Transmembrane helix</keyword>
<dbReference type="PANTHER" id="PTHR38481">
    <property type="entry name" value="HYALURONATE LYASE"/>
    <property type="match status" value="1"/>
</dbReference>
<dbReference type="Gene3D" id="2.70.98.10">
    <property type="match status" value="1"/>
</dbReference>
<evidence type="ECO:0000256" key="6">
    <source>
        <dbReference type="SAM" id="Phobius"/>
    </source>
</evidence>
<gene>
    <name evidence="10" type="ORF">BLAHAN_05980</name>
</gene>
<dbReference type="Pfam" id="PF08124">
    <property type="entry name" value="Lyase_8_N"/>
    <property type="match status" value="1"/>
</dbReference>
<dbReference type="HOGENOM" id="CLU_004172_1_0_9"/>
<dbReference type="GO" id="GO:0016837">
    <property type="term" value="F:carbon-oxygen lyase activity, acting on polysaccharides"/>
    <property type="evidence" value="ECO:0007669"/>
    <property type="project" value="UniProtKB-ARBA"/>
</dbReference>
<reference evidence="10" key="1">
    <citation type="submission" date="2009-09" db="EMBL/GenBank/DDBJ databases">
        <authorList>
            <person name="Weinstock G."/>
            <person name="Sodergren E."/>
            <person name="Clifton S."/>
            <person name="Fulton L."/>
            <person name="Fulton B."/>
            <person name="Courtney L."/>
            <person name="Fronick C."/>
            <person name="Harrison M."/>
            <person name="Strong C."/>
            <person name="Farmer C."/>
            <person name="Delahaunty K."/>
            <person name="Markovic C."/>
            <person name="Hall O."/>
            <person name="Minx P."/>
            <person name="Tomlinson C."/>
            <person name="Mitreva M."/>
            <person name="Nelson J."/>
            <person name="Hou S."/>
            <person name="Wollam A."/>
            <person name="Pepin K.H."/>
            <person name="Johnson M."/>
            <person name="Bhonagiri V."/>
            <person name="Nash W.E."/>
            <person name="Warren W."/>
            <person name="Chinwalla A."/>
            <person name="Mardis E.R."/>
            <person name="Wilson R.K."/>
        </authorList>
    </citation>
    <scope>NUCLEOTIDE SEQUENCE [LARGE SCALE GENOMIC DNA]</scope>
    <source>
        <strain evidence="10">DSM 20583</strain>
    </source>
</reference>
<dbReference type="Pfam" id="PF02884">
    <property type="entry name" value="Lyase_8_C"/>
    <property type="match status" value="1"/>
</dbReference>
<feature type="domain" description="Polysaccharide lyase family 8 C-terminal" evidence="8">
    <location>
        <begin position="896"/>
        <end position="960"/>
    </location>
</feature>
<dbReference type="InterPro" id="IPR008929">
    <property type="entry name" value="Chondroitin_lyas"/>
</dbReference>
<dbReference type="CDD" id="cd01083">
    <property type="entry name" value="GAG_Lyase"/>
    <property type="match status" value="1"/>
</dbReference>
<dbReference type="Gene3D" id="1.50.10.100">
    <property type="entry name" value="Chondroitin AC/alginate lyase"/>
    <property type="match status" value="1"/>
</dbReference>
<feature type="domain" description="Polysaccharide lyase 8 N-terminal alpha-helical" evidence="9">
    <location>
        <begin position="261"/>
        <end position="546"/>
    </location>
</feature>
<evidence type="ECO:0000256" key="5">
    <source>
        <dbReference type="SAM" id="MobiDB-lite"/>
    </source>
</evidence>
<dbReference type="Gene3D" id="2.60.220.10">
    <property type="entry name" value="Polysaccharide lyase family 8-like, C-terminal"/>
    <property type="match status" value="1"/>
</dbReference>
<keyword evidence="11" id="KW-1185">Reference proteome</keyword>
<dbReference type="EMBL" id="ABYU02000027">
    <property type="protein sequence ID" value="EEX21244.1"/>
    <property type="molecule type" value="Genomic_DNA"/>
</dbReference>
<proteinExistence type="inferred from homology"/>
<dbReference type="InterPro" id="IPR014718">
    <property type="entry name" value="GH-type_carb-bd"/>
</dbReference>
<sequence>MVTYRNKNGELLKEGGSMKTGKRKNQKYISAMLIAAMSVGNVTGVLAEPVNTVAVSKEQGSEVLETAVPTENQEISIVRGESLQLDKPESFSENVTWSAKFLKKDGTFLRNAGYSKIKRELKEGETDGTRKAGDASAEHLLKVEADENGNAVITGENKGNVVVVAQDDQGKTAQWKVEILYQSPSKLPSATAEDYGKIRQAWKESLIGKDLVSEEGGAEVLEEINQEAEALWNAYVYKGQEECGGIPWAEDEGAKGNKNIPYEDDAVEFRVSFKKVLSMCKAYAAEGGALYQNQDMLKDITNILDFLCGSCYTAKSQTDNWWTWEIGIPKDLIPALILIYDGLTEEQVMAYTETLYFFQPDPFHEGVINTASTHGQGYREAQGANIIDCSTTAVGLGALREDNELVYLGMLASSQTFVIQNVEDSAQIAANGYNSGFYPDGSYLDHIKVPYLGAYGIEFMKGGAKIPSLLAGTPWKYPEQVQDNLESYIVEGFGNGMYQGMMLDCLKGRSVSRPASSNQAAGREAMMIILQIVDSFSQEAKETTLSALKAWLEEDEGFIDSFVGAENMAIKKKAKEILEDTSIQSNVAPIHKSYPLMDRAVHRTEDYLFALSMYSERIQNTEIMNDENRFGWHQNNGMTYIYDEDKQYTENYWNTVNPLRLPGTTVVPVNIGTGKPDGSGFAQGGDFCSKESWVGGTSIGNYGVSGMSFSGETQGIAGDAPVSYAPDLKGKKSWFMFDDEIVCLGAGITNKNMELPVETTIENKKLRKDGSNQLLVNGEKTEIPVKEANVKELVERTADISGTSFEQVNWAHLEGNQSVGTGYYFPEENTEIQVRRGQTTGSWKDVGTFEGESTENYLEMWVDHGQNPENASYSYVLLPETSAEETENYAQAPKVTILENSSEVQAVRHETLKITGINFWQEQGGSIDGITSDKAASVMLQETEQGTVKVSVSDPTMKNKGNVQLTLEEEIADCIQLDENVTCEKTENGAVLTFAMAGTNGAASMAELQLVPPVTPQPEEPETPQKPENPEEPSTPEIQETDMLVNKEHGVKLTGEGLTSDMQLSVEKLDKKHADVKLMEKEISKKQQLDNPIEIQLLKDGKEIALPHKAELQLPVSEKYNGKEVVVLSCDNENVKKLKGKVKDGFVSVEVESLNSFGTVLDKAVSSGVDKVKTGDETPLVMLSVMFVVGGTLFVVLKRKKKA</sequence>
<evidence type="ECO:0000256" key="2">
    <source>
        <dbReference type="ARBA" id="ARBA00022729"/>
    </source>
</evidence>
<keyword evidence="3" id="KW-0456">Lyase</keyword>
<comment type="similarity">
    <text evidence="1">Belongs to the polysaccharide lyase 8 family.</text>
</comment>
<dbReference type="SUPFAM" id="SSF49863">
    <property type="entry name" value="Hyaluronate lyase-like, C-terminal domain"/>
    <property type="match status" value="1"/>
</dbReference>
<evidence type="ECO:0000313" key="11">
    <source>
        <dbReference type="Proteomes" id="UP000003755"/>
    </source>
</evidence>
<evidence type="ECO:0000259" key="8">
    <source>
        <dbReference type="Pfam" id="PF02884"/>
    </source>
</evidence>
<evidence type="ECO:0000256" key="3">
    <source>
        <dbReference type="ARBA" id="ARBA00023239"/>
    </source>
</evidence>
<dbReference type="AlphaFoldDB" id="C9L998"/>
<evidence type="ECO:0000256" key="4">
    <source>
        <dbReference type="PIRSR" id="PIRSR638970-1"/>
    </source>
</evidence>
<keyword evidence="2" id="KW-0732">Signal</keyword>
<dbReference type="SUPFAM" id="SSF48230">
    <property type="entry name" value="Chondroitin AC/alginate lyase"/>
    <property type="match status" value="1"/>
</dbReference>
<feature type="active site" evidence="4">
    <location>
        <position position="446"/>
    </location>
</feature>
<dbReference type="InterPro" id="IPR012970">
    <property type="entry name" value="Lyase_8_alpha_N"/>
</dbReference>
<feature type="transmembrane region" description="Helical" evidence="6">
    <location>
        <begin position="28"/>
        <end position="47"/>
    </location>
</feature>
<dbReference type="InterPro" id="IPR038970">
    <property type="entry name" value="Lyase_8"/>
</dbReference>
<comment type="caution">
    <text evidence="10">The sequence shown here is derived from an EMBL/GenBank/DDBJ whole genome shotgun (WGS) entry which is preliminary data.</text>
</comment>
<feature type="region of interest" description="Disordered" evidence="5">
    <location>
        <begin position="1013"/>
        <end position="1038"/>
    </location>
</feature>
<dbReference type="GO" id="GO:0030246">
    <property type="term" value="F:carbohydrate binding"/>
    <property type="evidence" value="ECO:0007669"/>
    <property type="project" value="InterPro"/>
</dbReference>
<evidence type="ECO:0000256" key="1">
    <source>
        <dbReference type="ARBA" id="ARBA00006699"/>
    </source>
</evidence>
<dbReference type="GO" id="GO:0005576">
    <property type="term" value="C:extracellular region"/>
    <property type="evidence" value="ECO:0007669"/>
    <property type="project" value="InterPro"/>
</dbReference>